<feature type="domain" description="Fumarylacetoacetase-like C-terminal" evidence="3">
    <location>
        <begin position="78"/>
        <end position="272"/>
    </location>
</feature>
<accession>A0ABW3AGX1</accession>
<proteinExistence type="predicted"/>
<dbReference type="Pfam" id="PF01557">
    <property type="entry name" value="FAA_hydrolase"/>
    <property type="match status" value="1"/>
</dbReference>
<dbReference type="RefSeq" id="WP_378771808.1">
    <property type="nucleotide sequence ID" value="NZ_JBHTII010000001.1"/>
</dbReference>
<evidence type="ECO:0000313" key="4">
    <source>
        <dbReference type="EMBL" id="MFD0790263.1"/>
    </source>
</evidence>
<keyword evidence="1" id="KW-0479">Metal-binding</keyword>
<dbReference type="Proteomes" id="UP001597055">
    <property type="component" value="Unassembled WGS sequence"/>
</dbReference>
<dbReference type="InterPro" id="IPR011234">
    <property type="entry name" value="Fumarylacetoacetase-like_C"/>
</dbReference>
<comment type="caution">
    <text evidence="4">The sequence shown here is derived from an EMBL/GenBank/DDBJ whole genome shotgun (WGS) entry which is preliminary data.</text>
</comment>
<protein>
    <submittedName>
        <fullName evidence="4">Fumarylacetoacetate hydrolase family protein</fullName>
    </submittedName>
</protein>
<dbReference type="InterPro" id="IPR036663">
    <property type="entry name" value="Fumarylacetoacetase_C_sf"/>
</dbReference>
<dbReference type="PANTHER" id="PTHR11820">
    <property type="entry name" value="ACYLPYRUVASE"/>
    <property type="match status" value="1"/>
</dbReference>
<organism evidence="4 5">
    <name type="scientific">Microbacterium insulae</name>
    <dbReference type="NCBI Taxonomy" id="483014"/>
    <lineage>
        <taxon>Bacteria</taxon>
        <taxon>Bacillati</taxon>
        <taxon>Actinomycetota</taxon>
        <taxon>Actinomycetes</taxon>
        <taxon>Micrococcales</taxon>
        <taxon>Microbacteriaceae</taxon>
        <taxon>Microbacterium</taxon>
    </lineage>
</organism>
<gene>
    <name evidence="4" type="ORF">ACFQ0P_07635</name>
</gene>
<name>A0ABW3AGX1_9MICO</name>
<evidence type="ECO:0000259" key="3">
    <source>
        <dbReference type="Pfam" id="PF01557"/>
    </source>
</evidence>
<dbReference type="Gene3D" id="3.90.850.10">
    <property type="entry name" value="Fumarylacetoacetase-like, C-terminal domain"/>
    <property type="match status" value="1"/>
</dbReference>
<evidence type="ECO:0000313" key="5">
    <source>
        <dbReference type="Proteomes" id="UP001597055"/>
    </source>
</evidence>
<reference evidence="5" key="1">
    <citation type="journal article" date="2019" name="Int. J. Syst. Evol. Microbiol.">
        <title>The Global Catalogue of Microorganisms (GCM) 10K type strain sequencing project: providing services to taxonomists for standard genome sequencing and annotation.</title>
        <authorList>
            <consortium name="The Broad Institute Genomics Platform"/>
            <consortium name="The Broad Institute Genome Sequencing Center for Infectious Disease"/>
            <person name="Wu L."/>
            <person name="Ma J."/>
        </authorList>
    </citation>
    <scope>NUCLEOTIDE SEQUENCE [LARGE SCALE GENOMIC DNA]</scope>
    <source>
        <strain evidence="5">CCUG 54523</strain>
    </source>
</reference>
<keyword evidence="5" id="KW-1185">Reference proteome</keyword>
<dbReference type="EMBL" id="JBHTII010000001">
    <property type="protein sequence ID" value="MFD0790263.1"/>
    <property type="molecule type" value="Genomic_DNA"/>
</dbReference>
<dbReference type="GO" id="GO:0016787">
    <property type="term" value="F:hydrolase activity"/>
    <property type="evidence" value="ECO:0007669"/>
    <property type="project" value="UniProtKB-KW"/>
</dbReference>
<sequence>MKIVSYRDEAGGSRVGVVVDDAVIDATGLLRPQAGGTSAMRRLLEDGRPLEDILSGLDGDPMPLDDLRLDPIVPDPGKIIAAPVNYFDHKAEMQEAYHVDSLGLFLKAPSSVIAAGEHIRLPYTDRRFDQEGELALVIGRRASHVTTEEALDHVAGYTLLLDITMRGGEDRSTRKSFDTFTPIGPFLVTPDETGPLASLRLRTWVGGELRQDADIADLIWDVPQLIAYASSVMTLHPGDVITTGTPAGVGQIGHGDRVAVAIEQLGRLEVGVTSEGAVACPTKGATTGPRPPATVTPVRAR</sequence>
<dbReference type="PANTHER" id="PTHR11820:SF112">
    <property type="entry name" value="FUMARYLACETOACETATE HYDROLASE FAMILY PROTEIN (AFU_ORTHOLOGUE AFUA_1G02370)-RELATED"/>
    <property type="match status" value="1"/>
</dbReference>
<dbReference type="SUPFAM" id="SSF56529">
    <property type="entry name" value="FAH"/>
    <property type="match status" value="1"/>
</dbReference>
<evidence type="ECO:0000256" key="2">
    <source>
        <dbReference type="SAM" id="MobiDB-lite"/>
    </source>
</evidence>
<feature type="region of interest" description="Disordered" evidence="2">
    <location>
        <begin position="281"/>
        <end position="301"/>
    </location>
</feature>
<keyword evidence="4" id="KW-0378">Hydrolase</keyword>
<evidence type="ECO:0000256" key="1">
    <source>
        <dbReference type="ARBA" id="ARBA00022723"/>
    </source>
</evidence>